<dbReference type="Proteomes" id="UP000315525">
    <property type="component" value="Unassembled WGS sequence"/>
</dbReference>
<reference evidence="1 2" key="1">
    <citation type="submission" date="2019-03" db="EMBL/GenBank/DDBJ databases">
        <title>Metabolic potential of uncultured bacteria and archaea associated with petroleum seepage in deep-sea sediments.</title>
        <authorList>
            <person name="Dong X."/>
            <person name="Hubert C."/>
        </authorList>
    </citation>
    <scope>NUCLEOTIDE SEQUENCE [LARGE SCALE GENOMIC DNA]</scope>
    <source>
        <strain evidence="1">E44_bin18</strain>
    </source>
</reference>
<name>A0A523UNJ4_UNCT6</name>
<evidence type="ECO:0000313" key="1">
    <source>
        <dbReference type="EMBL" id="TET44015.1"/>
    </source>
</evidence>
<dbReference type="AlphaFoldDB" id="A0A523UNJ4"/>
<gene>
    <name evidence="1" type="ORF">E3J62_11785</name>
</gene>
<sequence length="83" mass="9447">MTQKEILSELEEIASRAGLRVKYDKLETKGGECLVEGKPYVIMNEVLPEEEKISILVSALKKVDLEGIFLKPKVREVIMRNTE</sequence>
<comment type="caution">
    <text evidence="1">The sequence shown here is derived from an EMBL/GenBank/DDBJ whole genome shotgun (WGS) entry which is preliminary data.</text>
</comment>
<proteinExistence type="predicted"/>
<dbReference type="EMBL" id="SOJN01000142">
    <property type="protein sequence ID" value="TET44015.1"/>
    <property type="molecule type" value="Genomic_DNA"/>
</dbReference>
<organism evidence="1 2">
    <name type="scientific">candidate division TA06 bacterium</name>
    <dbReference type="NCBI Taxonomy" id="2250710"/>
    <lineage>
        <taxon>Bacteria</taxon>
        <taxon>Bacteria division TA06</taxon>
    </lineage>
</organism>
<protein>
    <submittedName>
        <fullName evidence="1">Uncharacterized protein</fullName>
    </submittedName>
</protein>
<evidence type="ECO:0000313" key="2">
    <source>
        <dbReference type="Proteomes" id="UP000315525"/>
    </source>
</evidence>
<accession>A0A523UNJ4</accession>